<dbReference type="GO" id="GO:0003677">
    <property type="term" value="F:DNA binding"/>
    <property type="evidence" value="ECO:0007669"/>
    <property type="project" value="UniProtKB-KW"/>
</dbReference>
<sequence>MDPTSLSKYCANCKTGGVNLKRCAKCSSEYYCSRDCQQAHWKQHKKLCGKPAPVPSSGSATAAVPPSLDGTPDKPFHLLSAETWLHNRSEKDTFKLLIDTYRMRARDNLNFQGIVDPDSVFGGATDSSQGFRGFLHLVEGKRHLLPAWWTPDKSLECVQYGLDTEEWQSLRASPDKGDVIDHYNDSYMPMQLRMFGQQVYGTGPGGQDGKTMMEAMIATEAGGFKKTSFSLS</sequence>
<evidence type="ECO:0000313" key="10">
    <source>
        <dbReference type="EMBL" id="KAJ6255783.1"/>
    </source>
</evidence>
<gene>
    <name evidence="10" type="ORF">Dda_9464</name>
</gene>
<evidence type="ECO:0000256" key="8">
    <source>
        <dbReference type="PROSITE-ProRule" id="PRU00134"/>
    </source>
</evidence>
<proteinExistence type="predicted"/>
<dbReference type="GO" id="GO:0000981">
    <property type="term" value="F:DNA-binding transcription factor activity, RNA polymerase II-specific"/>
    <property type="evidence" value="ECO:0007669"/>
    <property type="project" value="TreeGrafter"/>
</dbReference>
<dbReference type="AlphaFoldDB" id="A0AAD6IP77"/>
<evidence type="ECO:0000256" key="6">
    <source>
        <dbReference type="ARBA" id="ARBA00023163"/>
    </source>
</evidence>
<evidence type="ECO:0000256" key="1">
    <source>
        <dbReference type="ARBA" id="ARBA00022723"/>
    </source>
</evidence>
<dbReference type="PROSITE" id="PS01360">
    <property type="entry name" value="ZF_MYND_1"/>
    <property type="match status" value="1"/>
</dbReference>
<evidence type="ECO:0000256" key="5">
    <source>
        <dbReference type="ARBA" id="ARBA00023125"/>
    </source>
</evidence>
<dbReference type="SUPFAM" id="SSF144232">
    <property type="entry name" value="HIT/MYND zinc finger-like"/>
    <property type="match status" value="1"/>
</dbReference>
<dbReference type="PANTHER" id="PTHR10237:SF1">
    <property type="entry name" value="DEFORMED EPIDERMAL AUTOREGULATORY FACTOR 1 HOMOLOG"/>
    <property type="match status" value="1"/>
</dbReference>
<organism evidence="10 11">
    <name type="scientific">Drechslerella dactyloides</name>
    <name type="common">Nematode-trapping fungus</name>
    <name type="synonym">Arthrobotrys dactyloides</name>
    <dbReference type="NCBI Taxonomy" id="74499"/>
    <lineage>
        <taxon>Eukaryota</taxon>
        <taxon>Fungi</taxon>
        <taxon>Dikarya</taxon>
        <taxon>Ascomycota</taxon>
        <taxon>Pezizomycotina</taxon>
        <taxon>Orbiliomycetes</taxon>
        <taxon>Orbiliales</taxon>
        <taxon>Orbiliaceae</taxon>
        <taxon>Drechslerella</taxon>
    </lineage>
</organism>
<feature type="domain" description="MYND-type" evidence="9">
    <location>
        <begin position="10"/>
        <end position="48"/>
    </location>
</feature>
<evidence type="ECO:0000313" key="11">
    <source>
        <dbReference type="Proteomes" id="UP001221413"/>
    </source>
</evidence>
<reference evidence="10" key="1">
    <citation type="submission" date="2023-01" db="EMBL/GenBank/DDBJ databases">
        <title>The chitinases involved in constricting ring structure development in the nematode-trapping fungus Drechslerella dactyloides.</title>
        <authorList>
            <person name="Wang R."/>
            <person name="Zhang L."/>
            <person name="Tang P."/>
            <person name="Li S."/>
            <person name="Liang L."/>
        </authorList>
    </citation>
    <scope>NUCLEOTIDE SEQUENCE</scope>
    <source>
        <strain evidence="10">YMF1.00031</strain>
    </source>
</reference>
<dbReference type="PROSITE" id="PS50865">
    <property type="entry name" value="ZF_MYND_2"/>
    <property type="match status" value="1"/>
</dbReference>
<evidence type="ECO:0000256" key="3">
    <source>
        <dbReference type="ARBA" id="ARBA00022833"/>
    </source>
</evidence>
<keyword evidence="4" id="KW-0805">Transcription regulation</keyword>
<evidence type="ECO:0000256" key="2">
    <source>
        <dbReference type="ARBA" id="ARBA00022771"/>
    </source>
</evidence>
<dbReference type="GO" id="GO:0005634">
    <property type="term" value="C:nucleus"/>
    <property type="evidence" value="ECO:0007669"/>
    <property type="project" value="TreeGrafter"/>
</dbReference>
<protein>
    <recommendedName>
        <fullName evidence="9">MYND-type domain-containing protein</fullName>
    </recommendedName>
</protein>
<keyword evidence="3" id="KW-0862">Zinc</keyword>
<dbReference type="GO" id="GO:0008270">
    <property type="term" value="F:zinc ion binding"/>
    <property type="evidence" value="ECO:0007669"/>
    <property type="project" value="UniProtKB-KW"/>
</dbReference>
<dbReference type="PANTHER" id="PTHR10237">
    <property type="entry name" value="DEFORMED EPIDERMAL AUTOREGULATORY FACTOR 1 HOMOLOG SUPPRESSIN"/>
    <property type="match status" value="1"/>
</dbReference>
<keyword evidence="1" id="KW-0479">Metal-binding</keyword>
<keyword evidence="5" id="KW-0238">DNA-binding</keyword>
<keyword evidence="11" id="KW-1185">Reference proteome</keyword>
<keyword evidence="7" id="KW-0539">Nucleus</keyword>
<name>A0AAD6IP77_DREDA</name>
<evidence type="ECO:0000256" key="7">
    <source>
        <dbReference type="ARBA" id="ARBA00023242"/>
    </source>
</evidence>
<evidence type="ECO:0000256" key="4">
    <source>
        <dbReference type="ARBA" id="ARBA00023015"/>
    </source>
</evidence>
<keyword evidence="2 8" id="KW-0863">Zinc-finger</keyword>
<dbReference type="InterPro" id="IPR024119">
    <property type="entry name" value="TF_DEAF-1"/>
</dbReference>
<dbReference type="InterPro" id="IPR002893">
    <property type="entry name" value="Znf_MYND"/>
</dbReference>
<evidence type="ECO:0000259" key="9">
    <source>
        <dbReference type="PROSITE" id="PS50865"/>
    </source>
</evidence>
<keyword evidence="6" id="KW-0804">Transcription</keyword>
<dbReference type="Pfam" id="PF01753">
    <property type="entry name" value="zf-MYND"/>
    <property type="match status" value="1"/>
</dbReference>
<dbReference type="Proteomes" id="UP001221413">
    <property type="component" value="Unassembled WGS sequence"/>
</dbReference>
<dbReference type="Gene3D" id="6.10.140.2220">
    <property type="match status" value="1"/>
</dbReference>
<dbReference type="EMBL" id="JAQGDS010000020">
    <property type="protein sequence ID" value="KAJ6255783.1"/>
    <property type="molecule type" value="Genomic_DNA"/>
</dbReference>
<comment type="caution">
    <text evidence="10">The sequence shown here is derived from an EMBL/GenBank/DDBJ whole genome shotgun (WGS) entry which is preliminary data.</text>
</comment>
<accession>A0AAD6IP77</accession>